<evidence type="ECO:0000256" key="8">
    <source>
        <dbReference type="ARBA" id="ARBA00023136"/>
    </source>
</evidence>
<dbReference type="InterPro" id="IPR038770">
    <property type="entry name" value="Na+/solute_symporter_sf"/>
</dbReference>
<evidence type="ECO:0000313" key="11">
    <source>
        <dbReference type="EMBL" id="OUQ06394.1"/>
    </source>
</evidence>
<keyword evidence="2" id="KW-0813">Transport</keyword>
<feature type="transmembrane region" description="Helical" evidence="9">
    <location>
        <begin position="357"/>
        <end position="379"/>
    </location>
</feature>
<feature type="transmembrane region" description="Helical" evidence="9">
    <location>
        <begin position="293"/>
        <end position="319"/>
    </location>
</feature>
<dbReference type="GO" id="GO:0015297">
    <property type="term" value="F:antiporter activity"/>
    <property type="evidence" value="ECO:0007669"/>
    <property type="project" value="UniProtKB-KW"/>
</dbReference>
<dbReference type="InterPro" id="IPR006153">
    <property type="entry name" value="Cation/H_exchanger_TM"/>
</dbReference>
<dbReference type="PANTHER" id="PTHR32507:SF7">
    <property type="entry name" value="K(+)_H(+) ANTIPORTER NHAP2"/>
    <property type="match status" value="1"/>
</dbReference>
<evidence type="ECO:0000256" key="2">
    <source>
        <dbReference type="ARBA" id="ARBA00022448"/>
    </source>
</evidence>
<feature type="transmembrane region" description="Helical" evidence="9">
    <location>
        <begin position="55"/>
        <end position="75"/>
    </location>
</feature>
<keyword evidence="4" id="KW-1003">Cell membrane</keyword>
<keyword evidence="6 9" id="KW-1133">Transmembrane helix</keyword>
<dbReference type="Pfam" id="PF02080">
    <property type="entry name" value="TrkA_C"/>
    <property type="match status" value="1"/>
</dbReference>
<accession>A0A1Y4QM73</accession>
<feature type="transmembrane region" description="Helical" evidence="9">
    <location>
        <begin position="267"/>
        <end position="287"/>
    </location>
</feature>
<dbReference type="GO" id="GO:1902600">
    <property type="term" value="P:proton transmembrane transport"/>
    <property type="evidence" value="ECO:0007669"/>
    <property type="project" value="InterPro"/>
</dbReference>
<feature type="domain" description="RCK C-terminal" evidence="10">
    <location>
        <begin position="394"/>
        <end position="476"/>
    </location>
</feature>
<gene>
    <name evidence="11" type="ORF">B5E91_00265</name>
</gene>
<dbReference type="EMBL" id="NFLB01000001">
    <property type="protein sequence ID" value="OUQ06394.1"/>
    <property type="molecule type" value="Genomic_DNA"/>
</dbReference>
<evidence type="ECO:0000256" key="1">
    <source>
        <dbReference type="ARBA" id="ARBA00004651"/>
    </source>
</evidence>
<comment type="caution">
    <text evidence="11">The sequence shown here is derived from an EMBL/GenBank/DDBJ whole genome shotgun (WGS) entry which is preliminary data.</text>
</comment>
<dbReference type="RefSeq" id="WP_087253611.1">
    <property type="nucleotide sequence ID" value="NZ_NFLB01000001.1"/>
</dbReference>
<organism evidence="11 12">
    <name type="scientific">Thomasclavelia spiroformis</name>
    <dbReference type="NCBI Taxonomy" id="29348"/>
    <lineage>
        <taxon>Bacteria</taxon>
        <taxon>Bacillati</taxon>
        <taxon>Bacillota</taxon>
        <taxon>Erysipelotrichia</taxon>
        <taxon>Erysipelotrichales</taxon>
        <taxon>Coprobacillaceae</taxon>
        <taxon>Thomasclavelia</taxon>
    </lineage>
</organism>
<evidence type="ECO:0000313" key="12">
    <source>
        <dbReference type="Proteomes" id="UP000196258"/>
    </source>
</evidence>
<feature type="transmembrane region" description="Helical" evidence="9">
    <location>
        <begin position="184"/>
        <end position="203"/>
    </location>
</feature>
<dbReference type="Gene3D" id="1.20.1530.20">
    <property type="match status" value="1"/>
</dbReference>
<name>A0A1Y4QM73_9FIRM</name>
<dbReference type="NCBIfam" id="NF003715">
    <property type="entry name" value="PRK05326.1-2"/>
    <property type="match status" value="1"/>
</dbReference>
<evidence type="ECO:0000259" key="10">
    <source>
        <dbReference type="PROSITE" id="PS51202"/>
    </source>
</evidence>
<keyword evidence="5 9" id="KW-0812">Transmembrane</keyword>
<dbReference type="SUPFAM" id="SSF116726">
    <property type="entry name" value="TrkA C-terminal domain-like"/>
    <property type="match status" value="2"/>
</dbReference>
<evidence type="ECO:0000256" key="5">
    <source>
        <dbReference type="ARBA" id="ARBA00022692"/>
    </source>
</evidence>
<feature type="transmembrane region" description="Helical" evidence="9">
    <location>
        <begin position="161"/>
        <end position="178"/>
    </location>
</feature>
<dbReference type="NCBIfam" id="NF003716">
    <property type="entry name" value="PRK05326.1-3"/>
    <property type="match status" value="1"/>
</dbReference>
<dbReference type="GO" id="GO:0008324">
    <property type="term" value="F:monoatomic cation transmembrane transporter activity"/>
    <property type="evidence" value="ECO:0007669"/>
    <property type="project" value="InterPro"/>
</dbReference>
<dbReference type="PANTHER" id="PTHR32507">
    <property type="entry name" value="NA(+)/H(+) ANTIPORTER 1"/>
    <property type="match status" value="1"/>
</dbReference>
<evidence type="ECO:0000256" key="7">
    <source>
        <dbReference type="ARBA" id="ARBA00023065"/>
    </source>
</evidence>
<dbReference type="Gene3D" id="3.30.70.1450">
    <property type="entry name" value="Regulator of K+ conductance, C-terminal domain"/>
    <property type="match status" value="2"/>
</dbReference>
<dbReference type="InterPro" id="IPR036721">
    <property type="entry name" value="RCK_C_sf"/>
</dbReference>
<dbReference type="GO" id="GO:0005886">
    <property type="term" value="C:plasma membrane"/>
    <property type="evidence" value="ECO:0007669"/>
    <property type="project" value="UniProtKB-SubCell"/>
</dbReference>
<reference evidence="12" key="1">
    <citation type="submission" date="2017-04" db="EMBL/GenBank/DDBJ databases">
        <title>Function of individual gut microbiota members based on whole genome sequencing of pure cultures obtained from chicken caecum.</title>
        <authorList>
            <person name="Medvecky M."/>
            <person name="Cejkova D."/>
            <person name="Polansky O."/>
            <person name="Karasova D."/>
            <person name="Kubasova T."/>
            <person name="Cizek A."/>
            <person name="Rychlik I."/>
        </authorList>
    </citation>
    <scope>NUCLEOTIDE SEQUENCE [LARGE SCALE GENOMIC DNA]</scope>
    <source>
        <strain evidence="12">An149</strain>
    </source>
</reference>
<comment type="subcellular location">
    <subcellularLocation>
        <location evidence="1">Cell membrane</location>
        <topology evidence="1">Multi-pass membrane protein</topology>
    </subcellularLocation>
</comment>
<keyword evidence="3" id="KW-0050">Antiport</keyword>
<dbReference type="Pfam" id="PF00999">
    <property type="entry name" value="Na_H_Exchanger"/>
    <property type="match status" value="1"/>
</dbReference>
<feature type="transmembrane region" description="Helical" evidence="9">
    <location>
        <begin position="6"/>
        <end position="22"/>
    </location>
</feature>
<evidence type="ECO:0000256" key="9">
    <source>
        <dbReference type="SAM" id="Phobius"/>
    </source>
</evidence>
<evidence type="ECO:0000256" key="3">
    <source>
        <dbReference type="ARBA" id="ARBA00022449"/>
    </source>
</evidence>
<evidence type="ECO:0000256" key="4">
    <source>
        <dbReference type="ARBA" id="ARBA00022475"/>
    </source>
</evidence>
<proteinExistence type="predicted"/>
<feature type="transmembrane region" description="Helical" evidence="9">
    <location>
        <begin position="326"/>
        <end position="351"/>
    </location>
</feature>
<dbReference type="AlphaFoldDB" id="A0A1Y4QM73"/>
<dbReference type="InterPro" id="IPR006037">
    <property type="entry name" value="RCK_C"/>
</dbReference>
<dbReference type="PROSITE" id="PS51202">
    <property type="entry name" value="RCK_C"/>
    <property type="match status" value="1"/>
</dbReference>
<feature type="transmembrane region" description="Helical" evidence="9">
    <location>
        <begin position="87"/>
        <end position="108"/>
    </location>
</feature>
<keyword evidence="8 9" id="KW-0472">Membrane</keyword>
<keyword evidence="7" id="KW-0406">Ion transport</keyword>
<sequence>MDLYLVLIGCVILICILLNRFLDKVAIPSLLFFILLGMLLGENGILGVVFNDYQIAEIICSTSLIFIMFFGGFGTNLSVAKPVIVKSIILSSFGVLLTALIVAGFVYYVLDLTWLQSLLIGSVISSTDATSVFNILRSRHLSLKYGTDSLLEIESGSNDPVSYMLTISVIMLMTGKSVSLPVMIFQQIVFGILCGFCLGKITITILNRIKVNESYEHTVIIFASSIISYALANMIGGNGYLSVYICGIILGNSYIPHKKDMVHFYETLTKMAQVLIFFLLGLLVTPLELPEVIVPAVLIMLFLTFVARPLSIAFLLGIFRSPLKQIFVVSWAGLRGVASIVFAIYAVLYQVDLPFDLFNLVFCIVLFSLSIQGSLLPWISKKCHMINHQVDILRTFNDYQENNDISFVKMKIDKNHQFRNKKLKDINYAHDLLVILIARNRQTIIPNGDTEILEGDLLVLAAKTFENRENICLDETHIHSSHRWKNKLIKDISLPSDQLIIMIQREDQSIVPNGTTSILENDILVTIQTDNESLEL</sequence>
<protein>
    <submittedName>
        <fullName evidence="11">K+/H+ antiporter</fullName>
    </submittedName>
</protein>
<feature type="transmembrane region" description="Helical" evidence="9">
    <location>
        <begin position="29"/>
        <end position="49"/>
    </location>
</feature>
<evidence type="ECO:0000256" key="6">
    <source>
        <dbReference type="ARBA" id="ARBA00022989"/>
    </source>
</evidence>
<dbReference type="Proteomes" id="UP000196258">
    <property type="component" value="Unassembled WGS sequence"/>
</dbReference>
<feature type="transmembrane region" description="Helical" evidence="9">
    <location>
        <begin position="215"/>
        <end position="232"/>
    </location>
</feature>
<dbReference type="GO" id="GO:0006813">
    <property type="term" value="P:potassium ion transport"/>
    <property type="evidence" value="ECO:0007669"/>
    <property type="project" value="InterPro"/>
</dbReference>